<organism evidence="2 3">
    <name type="scientific">Feifania hominis</name>
    <dbReference type="NCBI Taxonomy" id="2763660"/>
    <lineage>
        <taxon>Bacteria</taxon>
        <taxon>Bacillati</taxon>
        <taxon>Bacillota</taxon>
        <taxon>Clostridia</taxon>
        <taxon>Eubacteriales</taxon>
        <taxon>Feifaniaceae</taxon>
        <taxon>Feifania</taxon>
    </lineage>
</organism>
<dbReference type="RefSeq" id="WP_249298868.1">
    <property type="nucleotide sequence ID" value="NZ_JACRSP010000001.1"/>
</dbReference>
<sequence>MRVLGIDSSAKAASAAVLEGDKLLGEYNLQTGYTHSETLLPMVDRVLRDTGTRVDDLELIAVTRGPGSFTGLRIGLATVKGLCFARELPVAAVSTLEALACNVADFGGLVCCAMDARCGQVYQAFFRAQRGEIARVCEDRAVKIEQLEQEIKKADEPILLVGDGAHLCYNSIGRQNGIVLAPAHLRLQRAASVGILGQRMAARGDTVSSDRLVPEYLRLPQAERERLKKEQREESIP</sequence>
<accession>A0A926HPF7</accession>
<dbReference type="GO" id="GO:0002949">
    <property type="term" value="P:tRNA threonylcarbamoyladenosine modification"/>
    <property type="evidence" value="ECO:0007669"/>
    <property type="project" value="InterPro"/>
</dbReference>
<evidence type="ECO:0000259" key="1">
    <source>
        <dbReference type="Pfam" id="PF00814"/>
    </source>
</evidence>
<dbReference type="PANTHER" id="PTHR11735:SF11">
    <property type="entry name" value="TRNA THREONYLCARBAMOYLADENOSINE BIOSYNTHESIS PROTEIN TSAB"/>
    <property type="match status" value="1"/>
</dbReference>
<gene>
    <name evidence="2" type="primary">tsaB</name>
    <name evidence="2" type="ORF">H8695_00775</name>
</gene>
<reference evidence="2" key="1">
    <citation type="submission" date="2020-08" db="EMBL/GenBank/DDBJ databases">
        <title>Genome public.</title>
        <authorList>
            <person name="Liu C."/>
            <person name="Sun Q."/>
        </authorList>
    </citation>
    <scope>NUCLEOTIDE SEQUENCE</scope>
    <source>
        <strain evidence="2">BX7</strain>
    </source>
</reference>
<keyword evidence="3" id="KW-1185">Reference proteome</keyword>
<dbReference type="InterPro" id="IPR043129">
    <property type="entry name" value="ATPase_NBD"/>
</dbReference>
<dbReference type="Gene3D" id="3.30.420.40">
    <property type="match status" value="2"/>
</dbReference>
<dbReference type="InterPro" id="IPR000905">
    <property type="entry name" value="Gcp-like_dom"/>
</dbReference>
<evidence type="ECO:0000313" key="3">
    <source>
        <dbReference type="Proteomes" id="UP000620366"/>
    </source>
</evidence>
<dbReference type="NCBIfam" id="TIGR03725">
    <property type="entry name" value="T6A_YeaZ"/>
    <property type="match status" value="1"/>
</dbReference>
<protein>
    <submittedName>
        <fullName evidence="2">tRNA (Adenosine(37)-N6)-threonylcarbamoyltransferase complex dimerization subunit type 1 TsaB</fullName>
    </submittedName>
</protein>
<dbReference type="Pfam" id="PF00814">
    <property type="entry name" value="TsaD"/>
    <property type="match status" value="1"/>
</dbReference>
<dbReference type="EMBL" id="JACRSP010000001">
    <property type="protein sequence ID" value="MBC8535232.1"/>
    <property type="molecule type" value="Genomic_DNA"/>
</dbReference>
<name>A0A926HPF7_9FIRM</name>
<dbReference type="SUPFAM" id="SSF53067">
    <property type="entry name" value="Actin-like ATPase domain"/>
    <property type="match status" value="2"/>
</dbReference>
<dbReference type="GO" id="GO:0005829">
    <property type="term" value="C:cytosol"/>
    <property type="evidence" value="ECO:0007669"/>
    <property type="project" value="TreeGrafter"/>
</dbReference>
<proteinExistence type="predicted"/>
<comment type="caution">
    <text evidence="2">The sequence shown here is derived from an EMBL/GenBank/DDBJ whole genome shotgun (WGS) entry which is preliminary data.</text>
</comment>
<dbReference type="CDD" id="cd24032">
    <property type="entry name" value="ASKHA_NBD_TsaB"/>
    <property type="match status" value="1"/>
</dbReference>
<dbReference type="AlphaFoldDB" id="A0A926HPF7"/>
<evidence type="ECO:0000313" key="2">
    <source>
        <dbReference type="EMBL" id="MBC8535232.1"/>
    </source>
</evidence>
<dbReference type="Proteomes" id="UP000620366">
    <property type="component" value="Unassembled WGS sequence"/>
</dbReference>
<dbReference type="PANTHER" id="PTHR11735">
    <property type="entry name" value="TRNA N6-ADENOSINE THREONYLCARBAMOYLTRANSFERASE"/>
    <property type="match status" value="1"/>
</dbReference>
<feature type="domain" description="Gcp-like" evidence="1">
    <location>
        <begin position="34"/>
        <end position="223"/>
    </location>
</feature>
<dbReference type="InterPro" id="IPR022496">
    <property type="entry name" value="T6A_TsaB"/>
</dbReference>